<sequence length="208" mass="22604">MAQQGWRDGHLRAKTVQLDQKRFVEDIYTHVLASSVVLIASADMSATASIYLGTTLDHPRTIKIVNDMQGEAERKAAIVIKGYTGQGEYAEETLTLSSAATGRTAGSVAFGHIISAQGDVATKGYGTYSSVSIYPANKFGVTEYIDDDEDIFQIQHYSVAGERSVSTSVISTTNVDKTNQTIDLTTLDPVASTLVISYKSKFQTRDKY</sequence>
<evidence type="ECO:0000313" key="1">
    <source>
        <dbReference type="EMBL" id="KKM21258.1"/>
    </source>
</evidence>
<protein>
    <submittedName>
        <fullName evidence="1">Uncharacterized protein</fullName>
    </submittedName>
</protein>
<comment type="caution">
    <text evidence="1">The sequence shown here is derived from an EMBL/GenBank/DDBJ whole genome shotgun (WGS) entry which is preliminary data.</text>
</comment>
<dbReference type="AlphaFoldDB" id="A0A0F9KGH3"/>
<name>A0A0F9KGH3_9ZZZZ</name>
<dbReference type="EMBL" id="LAZR01013588">
    <property type="protein sequence ID" value="KKM21258.1"/>
    <property type="molecule type" value="Genomic_DNA"/>
</dbReference>
<organism evidence="1">
    <name type="scientific">marine sediment metagenome</name>
    <dbReference type="NCBI Taxonomy" id="412755"/>
    <lineage>
        <taxon>unclassified sequences</taxon>
        <taxon>metagenomes</taxon>
        <taxon>ecological metagenomes</taxon>
    </lineage>
</organism>
<accession>A0A0F9KGH3</accession>
<reference evidence="1" key="1">
    <citation type="journal article" date="2015" name="Nature">
        <title>Complex archaea that bridge the gap between prokaryotes and eukaryotes.</title>
        <authorList>
            <person name="Spang A."/>
            <person name="Saw J.H."/>
            <person name="Jorgensen S.L."/>
            <person name="Zaremba-Niedzwiedzka K."/>
            <person name="Martijn J."/>
            <person name="Lind A.E."/>
            <person name="van Eijk R."/>
            <person name="Schleper C."/>
            <person name="Guy L."/>
            <person name="Ettema T.J."/>
        </authorList>
    </citation>
    <scope>NUCLEOTIDE SEQUENCE</scope>
</reference>
<gene>
    <name evidence="1" type="ORF">LCGC14_1637230</name>
</gene>
<proteinExistence type="predicted"/>